<name>A0A2P6NJH3_9EUKA</name>
<dbReference type="InParanoid" id="A0A2P6NJH3"/>
<gene>
    <name evidence="2" type="ORF">PROFUN_04097</name>
</gene>
<evidence type="ECO:0000256" key="1">
    <source>
        <dbReference type="SAM" id="MobiDB-lite"/>
    </source>
</evidence>
<proteinExistence type="predicted"/>
<comment type="caution">
    <text evidence="2">The sequence shown here is derived from an EMBL/GenBank/DDBJ whole genome shotgun (WGS) entry which is preliminary data.</text>
</comment>
<accession>A0A2P6NJH3</accession>
<dbReference type="Proteomes" id="UP000241769">
    <property type="component" value="Unassembled WGS sequence"/>
</dbReference>
<evidence type="ECO:0000313" key="3">
    <source>
        <dbReference type="Proteomes" id="UP000241769"/>
    </source>
</evidence>
<dbReference type="EMBL" id="MDYQ01000069">
    <property type="protein sequence ID" value="PRP84106.1"/>
    <property type="molecule type" value="Genomic_DNA"/>
</dbReference>
<keyword evidence="3" id="KW-1185">Reference proteome</keyword>
<organism evidence="2 3">
    <name type="scientific">Planoprotostelium fungivorum</name>
    <dbReference type="NCBI Taxonomy" id="1890364"/>
    <lineage>
        <taxon>Eukaryota</taxon>
        <taxon>Amoebozoa</taxon>
        <taxon>Evosea</taxon>
        <taxon>Variosea</taxon>
        <taxon>Cavosteliida</taxon>
        <taxon>Cavosteliaceae</taxon>
        <taxon>Planoprotostelium</taxon>
    </lineage>
</organism>
<dbReference type="AlphaFoldDB" id="A0A2P6NJH3"/>
<feature type="compositionally biased region" description="Basic and acidic residues" evidence="1">
    <location>
        <begin position="169"/>
        <end position="181"/>
    </location>
</feature>
<evidence type="ECO:0000313" key="2">
    <source>
        <dbReference type="EMBL" id="PRP84106.1"/>
    </source>
</evidence>
<reference evidence="2 3" key="1">
    <citation type="journal article" date="2018" name="Genome Biol. Evol.">
        <title>Multiple Roots of Fruiting Body Formation in Amoebozoa.</title>
        <authorList>
            <person name="Hillmann F."/>
            <person name="Forbes G."/>
            <person name="Novohradska S."/>
            <person name="Ferling I."/>
            <person name="Riege K."/>
            <person name="Groth M."/>
            <person name="Westermann M."/>
            <person name="Marz M."/>
            <person name="Spaller T."/>
            <person name="Winckler T."/>
            <person name="Schaap P."/>
            <person name="Glockner G."/>
        </authorList>
    </citation>
    <scope>NUCLEOTIDE SEQUENCE [LARGE SCALE GENOMIC DNA]</scope>
    <source>
        <strain evidence="2 3">Jena</strain>
    </source>
</reference>
<feature type="region of interest" description="Disordered" evidence="1">
    <location>
        <begin position="104"/>
        <end position="142"/>
    </location>
</feature>
<protein>
    <submittedName>
        <fullName evidence="2">Uncharacterized protein</fullName>
    </submittedName>
</protein>
<feature type="region of interest" description="Disordered" evidence="1">
    <location>
        <begin position="156"/>
        <end position="193"/>
    </location>
</feature>
<sequence length="193" mass="21639">MMEDIERLTAEAVEIECEHMIPGGGATFKWTERTPRMNSSKEMRKRVDLAFTMPLDTLSPVTIAPASAFAMVHSNILRGGRDWNGYQVLSYQLIQQMRGPISTTLPRAANSDEPPDGRQSARTAARPDLSGTRFRGHEEGQRRCGFTKAIQDTTKALQIRSHRGAKRRKGDERRKEEEREATSTIGAQGMTHV</sequence>